<comment type="caution">
    <text evidence="3">The sequence shown here is derived from an EMBL/GenBank/DDBJ whole genome shotgun (WGS) entry which is preliminary data.</text>
</comment>
<protein>
    <recommendedName>
        <fullName evidence="2">UspA domain-containing protein</fullName>
    </recommendedName>
</protein>
<dbReference type="RefSeq" id="WP_344786405.1">
    <property type="nucleotide sequence ID" value="NZ_BAABCA010000001.1"/>
</dbReference>
<dbReference type="PANTHER" id="PTHR46268:SF6">
    <property type="entry name" value="UNIVERSAL STRESS PROTEIN UP12"/>
    <property type="match status" value="1"/>
</dbReference>
<dbReference type="CDD" id="cd00293">
    <property type="entry name" value="USP-like"/>
    <property type="match status" value="1"/>
</dbReference>
<evidence type="ECO:0000256" key="1">
    <source>
        <dbReference type="ARBA" id="ARBA00008791"/>
    </source>
</evidence>
<reference evidence="4" key="1">
    <citation type="journal article" date="2019" name="Int. J. Syst. Evol. Microbiol.">
        <title>The Global Catalogue of Microorganisms (GCM) 10K type strain sequencing project: providing services to taxonomists for standard genome sequencing and annotation.</title>
        <authorList>
            <consortium name="The Broad Institute Genomics Platform"/>
            <consortium name="The Broad Institute Genome Sequencing Center for Infectious Disease"/>
            <person name="Wu L."/>
            <person name="Ma J."/>
        </authorList>
    </citation>
    <scope>NUCLEOTIDE SEQUENCE [LARGE SCALE GENOMIC DNA]</scope>
    <source>
        <strain evidence="4">JCM 17630</strain>
    </source>
</reference>
<gene>
    <name evidence="3" type="ORF">GCM10022291_04130</name>
</gene>
<dbReference type="EMBL" id="BAABCA010000001">
    <property type="protein sequence ID" value="GAA4231500.1"/>
    <property type="molecule type" value="Genomic_DNA"/>
</dbReference>
<keyword evidence="4" id="KW-1185">Reference proteome</keyword>
<dbReference type="PANTHER" id="PTHR46268">
    <property type="entry name" value="STRESS RESPONSE PROTEIN NHAX"/>
    <property type="match status" value="1"/>
</dbReference>
<proteinExistence type="inferred from homology"/>
<feature type="domain" description="UspA" evidence="2">
    <location>
        <begin position="1"/>
        <end position="146"/>
    </location>
</feature>
<dbReference type="InterPro" id="IPR006016">
    <property type="entry name" value="UspA"/>
</dbReference>
<evidence type="ECO:0000313" key="3">
    <source>
        <dbReference type="EMBL" id="GAA4231500.1"/>
    </source>
</evidence>
<evidence type="ECO:0000259" key="2">
    <source>
        <dbReference type="Pfam" id="PF00582"/>
    </source>
</evidence>
<organism evidence="3 4">
    <name type="scientific">Postechiella marina</name>
    <dbReference type="NCBI Taxonomy" id="943941"/>
    <lineage>
        <taxon>Bacteria</taxon>
        <taxon>Pseudomonadati</taxon>
        <taxon>Bacteroidota</taxon>
        <taxon>Flavobacteriia</taxon>
        <taxon>Flavobacteriales</taxon>
        <taxon>Flavobacteriaceae</taxon>
        <taxon>Postechiella</taxon>
    </lineage>
</organism>
<name>A0ABP8C0J2_9FLAO</name>
<dbReference type="InterPro" id="IPR014729">
    <property type="entry name" value="Rossmann-like_a/b/a_fold"/>
</dbReference>
<dbReference type="InterPro" id="IPR006015">
    <property type="entry name" value="Universal_stress_UspA"/>
</dbReference>
<dbReference type="SUPFAM" id="SSF52402">
    <property type="entry name" value="Adenine nucleotide alpha hydrolases-like"/>
    <property type="match status" value="1"/>
</dbReference>
<dbReference type="PRINTS" id="PR01438">
    <property type="entry name" value="UNVRSLSTRESS"/>
</dbReference>
<accession>A0ABP8C0J2</accession>
<dbReference type="Proteomes" id="UP001501496">
    <property type="component" value="Unassembled WGS sequence"/>
</dbReference>
<dbReference type="Gene3D" id="3.40.50.620">
    <property type="entry name" value="HUPs"/>
    <property type="match status" value="1"/>
</dbReference>
<dbReference type="Pfam" id="PF00582">
    <property type="entry name" value="Usp"/>
    <property type="match status" value="1"/>
</dbReference>
<comment type="similarity">
    <text evidence="1">Belongs to the universal stress protein A family.</text>
</comment>
<evidence type="ECO:0000313" key="4">
    <source>
        <dbReference type="Proteomes" id="UP001501496"/>
    </source>
</evidence>
<sequence length="277" mass="31304">MKNILLPTDFSKNSINAIDYAMQFFKKERCKLYILNVQKVSTFITDDMMTVAASSSVYNTIIDVSKKSIANIIATMQSAYNNPRHKFCALVDFDNFVDAIKQVSKIHDIDLIIMGTKGATGLNKIIFGSNTVHAMQCCNVPVLAVPNGCKFTELKSIALMGDNFLSFHVDKLKPLKRLLFLRKANLTALLIKGALKPNRCIFKSNFFNALFSKVSCQSLEVSNNNLVEKVDHYLSTNNIQMFALLTENHSFLNRLFRIHKVETLGFNINIPFYIMHA</sequence>